<dbReference type="AlphaFoldDB" id="A0AAW7Z737"/>
<proteinExistence type="predicted"/>
<evidence type="ECO:0000313" key="2">
    <source>
        <dbReference type="EMBL" id="MDO6579060.1"/>
    </source>
</evidence>
<sequence length="146" mass="16925">MELQFIAPTFNELILLALVIALGIFAIWLTFKERKTHAALVELQELVTRRTDDMDTQIRDFGHQQNEAQTRSLVVTRHLQALQEKQDDFENQIRELKLQDPSLRLYQRAAELVKQGASMQEVMEACDIPRAEAEMLFMVHKQSSSQ</sequence>
<feature type="transmembrane region" description="Helical" evidence="1">
    <location>
        <begin position="13"/>
        <end position="31"/>
    </location>
</feature>
<reference evidence="2" key="1">
    <citation type="submission" date="2023-07" db="EMBL/GenBank/DDBJ databases">
        <title>Genome content predicts the carbon catabolic preferences of heterotrophic bacteria.</title>
        <authorList>
            <person name="Gralka M."/>
        </authorList>
    </citation>
    <scope>NUCLEOTIDE SEQUENCE</scope>
    <source>
        <strain evidence="2">F2M12</strain>
    </source>
</reference>
<accession>A0AAW7Z737</accession>
<dbReference type="GeneID" id="83258246"/>
<protein>
    <submittedName>
        <fullName evidence="2">DUF2802 domain-containing protein</fullName>
    </submittedName>
</protein>
<evidence type="ECO:0000256" key="1">
    <source>
        <dbReference type="SAM" id="Phobius"/>
    </source>
</evidence>
<evidence type="ECO:0000313" key="3">
    <source>
        <dbReference type="Proteomes" id="UP001170717"/>
    </source>
</evidence>
<organism evidence="2 3">
    <name type="scientific">Alteromonas stellipolaris</name>
    <dbReference type="NCBI Taxonomy" id="233316"/>
    <lineage>
        <taxon>Bacteria</taxon>
        <taxon>Pseudomonadati</taxon>
        <taxon>Pseudomonadota</taxon>
        <taxon>Gammaproteobacteria</taxon>
        <taxon>Alteromonadales</taxon>
        <taxon>Alteromonadaceae</taxon>
        <taxon>Alteromonas/Salinimonas group</taxon>
        <taxon>Alteromonas</taxon>
    </lineage>
</organism>
<dbReference type="Pfam" id="PF10975">
    <property type="entry name" value="DUF2802"/>
    <property type="match status" value="1"/>
</dbReference>
<gene>
    <name evidence="2" type="ORF">Q4527_16785</name>
</gene>
<dbReference type="InterPro" id="IPR021244">
    <property type="entry name" value="DUF2802"/>
</dbReference>
<keyword evidence="1" id="KW-0472">Membrane</keyword>
<keyword evidence="1" id="KW-0812">Transmembrane</keyword>
<dbReference type="EMBL" id="JAUOQI010000015">
    <property type="protein sequence ID" value="MDO6579060.1"/>
    <property type="molecule type" value="Genomic_DNA"/>
</dbReference>
<comment type="caution">
    <text evidence="2">The sequence shown here is derived from an EMBL/GenBank/DDBJ whole genome shotgun (WGS) entry which is preliminary data.</text>
</comment>
<keyword evidence="1" id="KW-1133">Transmembrane helix</keyword>
<name>A0AAW7Z737_9ALTE</name>
<dbReference type="RefSeq" id="WP_062087059.1">
    <property type="nucleotide sequence ID" value="NZ_CP014322.1"/>
</dbReference>
<dbReference type="Proteomes" id="UP001170717">
    <property type="component" value="Unassembled WGS sequence"/>
</dbReference>